<protein>
    <submittedName>
        <fullName evidence="1">Uncharacterized protein</fullName>
    </submittedName>
</protein>
<reference evidence="1 2" key="1">
    <citation type="journal article" date="2019" name="Sci. Rep.">
        <title>Orb-weaving spider Araneus ventricosus genome elucidates the spidroin gene catalogue.</title>
        <authorList>
            <person name="Kono N."/>
            <person name="Nakamura H."/>
            <person name="Ohtoshi R."/>
            <person name="Moran D.A.P."/>
            <person name="Shinohara A."/>
            <person name="Yoshida Y."/>
            <person name="Fujiwara M."/>
            <person name="Mori M."/>
            <person name="Tomita M."/>
            <person name="Arakawa K."/>
        </authorList>
    </citation>
    <scope>NUCLEOTIDE SEQUENCE [LARGE SCALE GENOMIC DNA]</scope>
</reference>
<organism evidence="1 2">
    <name type="scientific">Araneus ventricosus</name>
    <name type="common">Orbweaver spider</name>
    <name type="synonym">Epeira ventricosa</name>
    <dbReference type="NCBI Taxonomy" id="182803"/>
    <lineage>
        <taxon>Eukaryota</taxon>
        <taxon>Metazoa</taxon>
        <taxon>Ecdysozoa</taxon>
        <taxon>Arthropoda</taxon>
        <taxon>Chelicerata</taxon>
        <taxon>Arachnida</taxon>
        <taxon>Araneae</taxon>
        <taxon>Araneomorphae</taxon>
        <taxon>Entelegynae</taxon>
        <taxon>Araneoidea</taxon>
        <taxon>Araneidae</taxon>
        <taxon>Araneus</taxon>
    </lineage>
</organism>
<proteinExistence type="predicted"/>
<sequence length="89" mass="9961">MSPAMFLAMFITNVGEDRLKCRRRCFDEDDNVAVDVDGGGSADVSDIGDVVVELRSNSPKGRRFQERNGCDVAIFQVLIKALRIHQNQF</sequence>
<evidence type="ECO:0000313" key="2">
    <source>
        <dbReference type="Proteomes" id="UP000499080"/>
    </source>
</evidence>
<comment type="caution">
    <text evidence="1">The sequence shown here is derived from an EMBL/GenBank/DDBJ whole genome shotgun (WGS) entry which is preliminary data.</text>
</comment>
<gene>
    <name evidence="1" type="ORF">AVEN_25808_1</name>
</gene>
<keyword evidence="2" id="KW-1185">Reference proteome</keyword>
<dbReference type="Proteomes" id="UP000499080">
    <property type="component" value="Unassembled WGS sequence"/>
</dbReference>
<name>A0A4Y2LM26_ARAVE</name>
<dbReference type="EMBL" id="BGPR01005921">
    <property type="protein sequence ID" value="GBN14596.1"/>
    <property type="molecule type" value="Genomic_DNA"/>
</dbReference>
<evidence type="ECO:0000313" key="1">
    <source>
        <dbReference type="EMBL" id="GBN14596.1"/>
    </source>
</evidence>
<accession>A0A4Y2LM26</accession>
<dbReference type="AlphaFoldDB" id="A0A4Y2LM26"/>